<sequence length="146" mass="16701">MPQNKNKTITPVTAAGGAVVRKAEDQSEPQVLLIFRRGVWDLPKGKLEESETVEECAVREVAEEVGLSGKPQIISALPETYHEYELEEEYFGKTTYWYLMMLDSDTETFKPEHEEGIEKVQWHPLSDAKQKVGYDNLLEVLEAVDW</sequence>
<dbReference type="PANTHER" id="PTHR21340:SF0">
    <property type="entry name" value="BIS(5'-NUCLEOSYL)-TETRAPHOSPHATASE [ASYMMETRICAL]"/>
    <property type="match status" value="1"/>
</dbReference>
<dbReference type="PROSITE" id="PS00893">
    <property type="entry name" value="NUDIX_BOX"/>
    <property type="match status" value="1"/>
</dbReference>
<dbReference type="InterPro" id="IPR051325">
    <property type="entry name" value="Nudix_hydrolase_domain"/>
</dbReference>
<feature type="domain" description="Nudix hydrolase" evidence="3">
    <location>
        <begin position="10"/>
        <end position="145"/>
    </location>
</feature>
<keyword evidence="5" id="KW-1185">Reference proteome</keyword>
<dbReference type="Pfam" id="PF00293">
    <property type="entry name" value="NUDIX"/>
    <property type="match status" value="1"/>
</dbReference>
<dbReference type="PRINTS" id="PR00502">
    <property type="entry name" value="NUDIXFAMILY"/>
</dbReference>
<evidence type="ECO:0000259" key="3">
    <source>
        <dbReference type="PROSITE" id="PS51462"/>
    </source>
</evidence>
<proteinExistence type="inferred from homology"/>
<dbReference type="InterPro" id="IPR020084">
    <property type="entry name" value="NUDIX_hydrolase_CS"/>
</dbReference>
<dbReference type="PROSITE" id="PS51462">
    <property type="entry name" value="NUDIX"/>
    <property type="match status" value="1"/>
</dbReference>
<protein>
    <submittedName>
        <fullName evidence="4">NUDIX domain-containing protein</fullName>
    </submittedName>
</protein>
<dbReference type="SUPFAM" id="SSF55811">
    <property type="entry name" value="Nudix"/>
    <property type="match status" value="1"/>
</dbReference>
<gene>
    <name evidence="4" type="ORF">J6I44_13485</name>
</gene>
<evidence type="ECO:0000313" key="5">
    <source>
        <dbReference type="Proteomes" id="UP001207918"/>
    </source>
</evidence>
<dbReference type="EMBL" id="JAGGJA010000008">
    <property type="protein sequence ID" value="MCW9707875.1"/>
    <property type="molecule type" value="Genomic_DNA"/>
</dbReference>
<comment type="similarity">
    <text evidence="2">Belongs to the Nudix hydrolase family.</text>
</comment>
<dbReference type="InterPro" id="IPR015797">
    <property type="entry name" value="NUDIX_hydrolase-like_dom_sf"/>
</dbReference>
<reference evidence="4 5" key="1">
    <citation type="submission" date="2021-03" db="EMBL/GenBank/DDBJ databases">
        <title>Aliifodinibius sp. nov., a new bacterium isolated from saline soil.</title>
        <authorList>
            <person name="Galisteo C."/>
            <person name="De La Haba R."/>
            <person name="Sanchez-Porro C."/>
            <person name="Ventosa A."/>
        </authorList>
    </citation>
    <scope>NUCLEOTIDE SEQUENCE [LARGE SCALE GENOMIC DNA]</scope>
    <source>
        <strain evidence="4 5">1BSP15-2V2</strain>
    </source>
</reference>
<keyword evidence="1 2" id="KW-0378">Hydrolase</keyword>
<dbReference type="InterPro" id="IPR000086">
    <property type="entry name" value="NUDIX_hydrolase_dom"/>
</dbReference>
<dbReference type="Proteomes" id="UP001207918">
    <property type="component" value="Unassembled WGS sequence"/>
</dbReference>
<accession>A0ABT3PPT1</accession>
<dbReference type="Gene3D" id="3.90.79.10">
    <property type="entry name" value="Nucleoside Triphosphate Pyrophosphohydrolase"/>
    <property type="match status" value="1"/>
</dbReference>
<dbReference type="CDD" id="cd03673">
    <property type="entry name" value="NUDIX_Ap6A_hydrolase"/>
    <property type="match status" value="1"/>
</dbReference>
<organism evidence="4 5">
    <name type="scientific">Fodinibius salsisoli</name>
    <dbReference type="NCBI Taxonomy" id="2820877"/>
    <lineage>
        <taxon>Bacteria</taxon>
        <taxon>Pseudomonadati</taxon>
        <taxon>Balneolota</taxon>
        <taxon>Balneolia</taxon>
        <taxon>Balneolales</taxon>
        <taxon>Balneolaceae</taxon>
        <taxon>Fodinibius</taxon>
    </lineage>
</organism>
<dbReference type="InterPro" id="IPR020476">
    <property type="entry name" value="Nudix_hydrolase"/>
</dbReference>
<evidence type="ECO:0000256" key="2">
    <source>
        <dbReference type="RuleBase" id="RU003476"/>
    </source>
</evidence>
<name>A0ABT3PPT1_9BACT</name>
<evidence type="ECO:0000313" key="4">
    <source>
        <dbReference type="EMBL" id="MCW9707875.1"/>
    </source>
</evidence>
<evidence type="ECO:0000256" key="1">
    <source>
        <dbReference type="ARBA" id="ARBA00022801"/>
    </source>
</evidence>
<dbReference type="PANTHER" id="PTHR21340">
    <property type="entry name" value="DIADENOSINE 5,5-P1,P4-TETRAPHOSPHATE PYROPHOSPHOHYDROLASE MUTT"/>
    <property type="match status" value="1"/>
</dbReference>
<comment type="caution">
    <text evidence="4">The sequence shown here is derived from an EMBL/GenBank/DDBJ whole genome shotgun (WGS) entry which is preliminary data.</text>
</comment>